<dbReference type="EMBL" id="PHHF01000035">
    <property type="protein sequence ID" value="PTD24206.1"/>
    <property type="molecule type" value="Genomic_DNA"/>
</dbReference>
<dbReference type="FunFam" id="1.20.1260.100:FF:000001">
    <property type="entry name" value="translocator protein 2"/>
    <property type="match status" value="1"/>
</dbReference>
<keyword evidence="4 6" id="KW-1133">Transmembrane helix</keyword>
<keyword evidence="8" id="KW-1185">Reference proteome</keyword>
<keyword evidence="3 6" id="KW-0812">Transmembrane</keyword>
<accession>A0A2T4I4F3</accession>
<reference evidence="7 8" key="1">
    <citation type="submission" date="2017-11" db="EMBL/GenBank/DDBJ databases">
        <title>Sphingomonas oleivorans sp. nov., isolated from oil-contaminated soil.</title>
        <authorList>
            <person name="Wang L."/>
            <person name="Chen L."/>
        </authorList>
    </citation>
    <scope>NUCLEOTIDE SEQUENCE [LARGE SCALE GENOMIC DNA]</scope>
    <source>
        <strain evidence="7 8">K101</strain>
    </source>
</reference>
<protein>
    <submittedName>
        <fullName evidence="7">Tryptophan-rich sensory protein</fullName>
    </submittedName>
</protein>
<dbReference type="PIRSF" id="PIRSF005859">
    <property type="entry name" value="PBR"/>
    <property type="match status" value="1"/>
</dbReference>
<evidence type="ECO:0000256" key="3">
    <source>
        <dbReference type="ARBA" id="ARBA00022692"/>
    </source>
</evidence>
<feature type="transmembrane region" description="Helical" evidence="6">
    <location>
        <begin position="115"/>
        <end position="136"/>
    </location>
</feature>
<evidence type="ECO:0000313" key="8">
    <source>
        <dbReference type="Proteomes" id="UP000241206"/>
    </source>
</evidence>
<dbReference type="CDD" id="cd15904">
    <property type="entry name" value="TSPO_MBR"/>
    <property type="match status" value="1"/>
</dbReference>
<dbReference type="AlphaFoldDB" id="A0A2T4I4F3"/>
<sequence length="184" mass="20018">MGQIASQGQLRMAFVRWALVMVPLVLLLGIASGWLANSGYGNPWFDALRKPAIMPPGRVFAVAWTILYVLMGFALALILSARGARGRGAAIALFVLQLALNLAWSPLFFGAHQVTAALGLILVLILIVAVTMWRFWGIRKLAGLLLLPYLAWLLFAALLNFQILQANPDAESLAPGRVRTQISL</sequence>
<proteinExistence type="inferred from homology"/>
<evidence type="ECO:0000256" key="4">
    <source>
        <dbReference type="ARBA" id="ARBA00022989"/>
    </source>
</evidence>
<comment type="subcellular location">
    <subcellularLocation>
        <location evidence="1">Membrane</location>
        <topology evidence="1">Multi-pass membrane protein</topology>
    </subcellularLocation>
</comment>
<evidence type="ECO:0000256" key="6">
    <source>
        <dbReference type="SAM" id="Phobius"/>
    </source>
</evidence>
<gene>
    <name evidence="7" type="ORF">CV103_08225</name>
</gene>
<comment type="similarity">
    <text evidence="2">Belongs to the TspO/BZRP family.</text>
</comment>
<dbReference type="GO" id="GO:0016020">
    <property type="term" value="C:membrane"/>
    <property type="evidence" value="ECO:0007669"/>
    <property type="project" value="UniProtKB-SubCell"/>
</dbReference>
<keyword evidence="5 6" id="KW-0472">Membrane</keyword>
<dbReference type="PANTHER" id="PTHR10057">
    <property type="entry name" value="PERIPHERAL-TYPE BENZODIAZEPINE RECEPTOR"/>
    <property type="match status" value="1"/>
</dbReference>
<dbReference type="Proteomes" id="UP000241206">
    <property type="component" value="Unassembled WGS sequence"/>
</dbReference>
<dbReference type="PANTHER" id="PTHR10057:SF0">
    <property type="entry name" value="TRANSLOCATOR PROTEIN"/>
    <property type="match status" value="1"/>
</dbReference>
<name>A0A2T4I4F3_9SPHN</name>
<evidence type="ECO:0000313" key="7">
    <source>
        <dbReference type="EMBL" id="PTD24206.1"/>
    </source>
</evidence>
<dbReference type="RefSeq" id="WP_107394604.1">
    <property type="nucleotide sequence ID" value="NZ_PHHF01000035.1"/>
</dbReference>
<dbReference type="InterPro" id="IPR004307">
    <property type="entry name" value="TspO_MBR"/>
</dbReference>
<dbReference type="Pfam" id="PF03073">
    <property type="entry name" value="TspO_MBR"/>
    <property type="match status" value="1"/>
</dbReference>
<feature type="transmembrane region" description="Helical" evidence="6">
    <location>
        <begin position="56"/>
        <end position="79"/>
    </location>
</feature>
<evidence type="ECO:0000256" key="2">
    <source>
        <dbReference type="ARBA" id="ARBA00007524"/>
    </source>
</evidence>
<feature type="transmembrane region" description="Helical" evidence="6">
    <location>
        <begin position="91"/>
        <end position="109"/>
    </location>
</feature>
<evidence type="ECO:0000256" key="1">
    <source>
        <dbReference type="ARBA" id="ARBA00004141"/>
    </source>
</evidence>
<feature type="transmembrane region" description="Helical" evidence="6">
    <location>
        <begin position="12"/>
        <end position="36"/>
    </location>
</feature>
<evidence type="ECO:0000256" key="5">
    <source>
        <dbReference type="ARBA" id="ARBA00023136"/>
    </source>
</evidence>
<organism evidence="7 8">
    <name type="scientific">Edaphosphingomonas fennica</name>
    <dbReference type="NCBI Taxonomy" id="114404"/>
    <lineage>
        <taxon>Bacteria</taxon>
        <taxon>Pseudomonadati</taxon>
        <taxon>Pseudomonadota</taxon>
        <taxon>Alphaproteobacteria</taxon>
        <taxon>Sphingomonadales</taxon>
        <taxon>Rhizorhabdaceae</taxon>
        <taxon>Edaphosphingomonas</taxon>
    </lineage>
</organism>
<dbReference type="Gene3D" id="1.20.1260.100">
    <property type="entry name" value="TspO/MBR protein"/>
    <property type="match status" value="1"/>
</dbReference>
<dbReference type="GO" id="GO:0033013">
    <property type="term" value="P:tetrapyrrole metabolic process"/>
    <property type="evidence" value="ECO:0007669"/>
    <property type="project" value="UniProtKB-ARBA"/>
</dbReference>
<dbReference type="InterPro" id="IPR038330">
    <property type="entry name" value="TspO/MBR-related_sf"/>
</dbReference>
<comment type="caution">
    <text evidence="7">The sequence shown here is derived from an EMBL/GenBank/DDBJ whole genome shotgun (WGS) entry which is preliminary data.</text>
</comment>
<feature type="transmembrane region" description="Helical" evidence="6">
    <location>
        <begin position="143"/>
        <end position="163"/>
    </location>
</feature>